<reference evidence="4 5" key="1">
    <citation type="submission" date="2018-08" db="EMBL/GenBank/DDBJ databases">
        <title>Diversity &amp; Physiological Properties of Lignin-Decomposing Actinobacteria from Soil.</title>
        <authorList>
            <person name="Roh S.G."/>
            <person name="Kim S.B."/>
        </authorList>
    </citation>
    <scope>NUCLEOTIDE SEQUENCE [LARGE SCALE GENOMIC DNA]</scope>
    <source>
        <strain evidence="4 5">MMS17-GH009</strain>
    </source>
</reference>
<evidence type="ECO:0000256" key="3">
    <source>
        <dbReference type="SAM" id="MobiDB-lite"/>
    </source>
</evidence>
<dbReference type="PANTHER" id="PTHR11941:SF54">
    <property type="entry name" value="ENOYL-COA HYDRATASE, MITOCHONDRIAL"/>
    <property type="match status" value="1"/>
</dbReference>
<gene>
    <name evidence="4" type="ORF">DR950_20815</name>
</gene>
<dbReference type="InterPro" id="IPR001753">
    <property type="entry name" value="Enoyl-CoA_hydra/iso"/>
</dbReference>
<dbReference type="PANTHER" id="PTHR11941">
    <property type="entry name" value="ENOYL-COA HYDRATASE-RELATED"/>
    <property type="match status" value="1"/>
</dbReference>
<evidence type="ECO:0000313" key="4">
    <source>
        <dbReference type="EMBL" id="RGD63022.1"/>
    </source>
</evidence>
<comment type="caution">
    <text evidence="4">The sequence shown here is derived from an EMBL/GenBank/DDBJ whole genome shotgun (WGS) entry which is preliminary data.</text>
</comment>
<sequence length="310" mass="32230">MQPPPYVPHPSTTTGWYPPAPQSAPVPQSPPVPEGAPAPEGAPVPEAAVVPEPAPARTVRSELRGAVLHVELDSPGTGNAVTSAMLDELLALLAVPDPAVRVIVLSAAGRDFCLGGDRDELLAGLDEDPTGGRIRAYGDKARRVCDALVNSPAVTIARVQGRATGAGFALALACDLRAGADNAVFRLPELALGLPVAWGGLLPRLLHEVGAARVREIILTGRPVGAVEARELAILQRVVPEQELDEAVAEWARPITRRSEAALRVTKTLLASHASATRLADAAVLDSELMASVLAAAHYTRSLADRGPAS</sequence>
<accession>A0A373A5Q2</accession>
<dbReference type="SUPFAM" id="SSF52096">
    <property type="entry name" value="ClpP/crotonase"/>
    <property type="match status" value="1"/>
</dbReference>
<dbReference type="EMBL" id="QVIG01000001">
    <property type="protein sequence ID" value="RGD63022.1"/>
    <property type="molecule type" value="Genomic_DNA"/>
</dbReference>
<evidence type="ECO:0000256" key="2">
    <source>
        <dbReference type="RuleBase" id="RU003707"/>
    </source>
</evidence>
<keyword evidence="5" id="KW-1185">Reference proteome</keyword>
<evidence type="ECO:0000256" key="1">
    <source>
        <dbReference type="ARBA" id="ARBA00005254"/>
    </source>
</evidence>
<comment type="similarity">
    <text evidence="1 2">Belongs to the enoyl-CoA hydratase/isomerase family.</text>
</comment>
<dbReference type="Pfam" id="PF00378">
    <property type="entry name" value="ECH_1"/>
    <property type="match status" value="1"/>
</dbReference>
<evidence type="ECO:0000313" key="5">
    <source>
        <dbReference type="Proteomes" id="UP000263377"/>
    </source>
</evidence>
<proteinExistence type="inferred from homology"/>
<keyword evidence="4" id="KW-0413">Isomerase</keyword>
<dbReference type="InterPro" id="IPR018376">
    <property type="entry name" value="Enoyl-CoA_hyd/isom_CS"/>
</dbReference>
<dbReference type="InterPro" id="IPR029045">
    <property type="entry name" value="ClpP/crotonase-like_dom_sf"/>
</dbReference>
<dbReference type="PROSITE" id="PS00166">
    <property type="entry name" value="ENOYL_COA_HYDRATASE"/>
    <property type="match status" value="1"/>
</dbReference>
<dbReference type="GO" id="GO:0006635">
    <property type="term" value="P:fatty acid beta-oxidation"/>
    <property type="evidence" value="ECO:0007669"/>
    <property type="project" value="TreeGrafter"/>
</dbReference>
<dbReference type="Gene3D" id="3.90.226.10">
    <property type="entry name" value="2-enoyl-CoA Hydratase, Chain A, domain 1"/>
    <property type="match status" value="1"/>
</dbReference>
<protein>
    <submittedName>
        <fullName evidence="4">Enoyl-CoA hydratase/isomerase family protein</fullName>
    </submittedName>
</protein>
<feature type="region of interest" description="Disordered" evidence="3">
    <location>
        <begin position="1"/>
        <end position="46"/>
    </location>
</feature>
<name>A0A373A5Q2_9ACTN</name>
<dbReference type="Proteomes" id="UP000263377">
    <property type="component" value="Unassembled WGS sequence"/>
</dbReference>
<dbReference type="CDD" id="cd06558">
    <property type="entry name" value="crotonase-like"/>
    <property type="match status" value="1"/>
</dbReference>
<dbReference type="GO" id="GO:0016853">
    <property type="term" value="F:isomerase activity"/>
    <property type="evidence" value="ECO:0007669"/>
    <property type="project" value="UniProtKB-KW"/>
</dbReference>
<feature type="compositionally biased region" description="Pro residues" evidence="3">
    <location>
        <begin position="18"/>
        <end position="42"/>
    </location>
</feature>
<organism evidence="4 5">
    <name type="scientific">Kitasatospora xanthocidica</name>
    <dbReference type="NCBI Taxonomy" id="83382"/>
    <lineage>
        <taxon>Bacteria</taxon>
        <taxon>Bacillati</taxon>
        <taxon>Actinomycetota</taxon>
        <taxon>Actinomycetes</taxon>
        <taxon>Kitasatosporales</taxon>
        <taxon>Streptomycetaceae</taxon>
        <taxon>Kitasatospora</taxon>
    </lineage>
</organism>
<dbReference type="AlphaFoldDB" id="A0A373A5Q2"/>